<feature type="domain" description="Tyr recombinase" evidence="4">
    <location>
        <begin position="266"/>
        <end position="439"/>
    </location>
</feature>
<sequence length="460" mass="53273">MKGYLFGYLDSYQIFHYIGTSIAFDFRFDLTFTNKSIVHLKREFMQTSKTFSIHFWLKMAKRKEDLAPIYVRITVNGKRAEISLKRDISVTQWDARAKRAKPRTHGANSINAYLDDIYSSLLDCHKQLTSEFKLITAHNIKARFLGEDEQHKTLMELVDYHNKNMPYTIKSGTLKNYFTTEKYLKMFLKKKMKANDIYLKGLSYSFIINFEQFLRNTPSINSSQPLNNNGVMKHLERFKKLLNLAMDLEWIEKNPFSRFKLKFSKYERAFLSKSELEILELGVLKQEAHIRTRDVFVFACYTGLSYIDVKLLTKDNVVKGIDGDQWIFTSREKTDKPVKVPLLDKALDIISKYDGTLADSLLPVYSNQKVNAYLKEIALELEIQKKLTFHSARHTFATTVTLSNGVPIETVSKLLGHTKLSTTQVYARVMEQKLSSDIRDLKDKLNNSKPNLGNPQVSAV</sequence>
<dbReference type="InterPro" id="IPR010998">
    <property type="entry name" value="Integrase_recombinase_N"/>
</dbReference>
<dbReference type="Pfam" id="PF00589">
    <property type="entry name" value="Phage_integrase"/>
    <property type="match status" value="1"/>
</dbReference>
<evidence type="ECO:0000256" key="2">
    <source>
        <dbReference type="ARBA" id="ARBA00023125"/>
    </source>
</evidence>
<dbReference type="GO" id="GO:0003677">
    <property type="term" value="F:DNA binding"/>
    <property type="evidence" value="ECO:0007669"/>
    <property type="project" value="UniProtKB-KW"/>
</dbReference>
<evidence type="ECO:0000313" key="6">
    <source>
        <dbReference type="Proteomes" id="UP000204551"/>
    </source>
</evidence>
<name>A0A221UZP9_9FLAO</name>
<dbReference type="InterPro" id="IPR050090">
    <property type="entry name" value="Tyrosine_recombinase_XerCD"/>
</dbReference>
<dbReference type="KEGG" id="aalg:AREALGSMS7_03414"/>
<dbReference type="InterPro" id="IPR002104">
    <property type="entry name" value="Integrase_catalytic"/>
</dbReference>
<keyword evidence="2" id="KW-0238">DNA-binding</keyword>
<dbReference type="InterPro" id="IPR025269">
    <property type="entry name" value="SAM-like_dom"/>
</dbReference>
<reference evidence="5 6" key="1">
    <citation type="submission" date="2017-07" db="EMBL/GenBank/DDBJ databases">
        <title>Genome Sequence of Arenibacter algicola Strain SMS7 Isolated from a culture of the Diatom Skeletonema marinoi.</title>
        <authorList>
            <person name="Topel M."/>
            <person name="Pinder M.I.M."/>
            <person name="Johansson O.N."/>
            <person name="Kourtchenko O."/>
            <person name="Godhe A."/>
            <person name="Clarke A.K."/>
        </authorList>
    </citation>
    <scope>NUCLEOTIDE SEQUENCE [LARGE SCALE GENOMIC DNA]</scope>
    <source>
        <strain evidence="5 6">SMS7</strain>
    </source>
</reference>
<dbReference type="InterPro" id="IPR035386">
    <property type="entry name" value="Arm-DNA-bind_5"/>
</dbReference>
<dbReference type="CDD" id="cd01185">
    <property type="entry name" value="INTN1_C_like"/>
    <property type="match status" value="1"/>
</dbReference>
<dbReference type="Gene3D" id="1.10.443.10">
    <property type="entry name" value="Intergrase catalytic core"/>
    <property type="match status" value="1"/>
</dbReference>
<evidence type="ECO:0000256" key="3">
    <source>
        <dbReference type="ARBA" id="ARBA00023172"/>
    </source>
</evidence>
<dbReference type="PANTHER" id="PTHR30349:SF64">
    <property type="entry name" value="PROPHAGE INTEGRASE INTD-RELATED"/>
    <property type="match status" value="1"/>
</dbReference>
<dbReference type="PROSITE" id="PS51898">
    <property type="entry name" value="TYR_RECOMBINASE"/>
    <property type="match status" value="1"/>
</dbReference>
<organism evidence="5 6">
    <name type="scientific">Arenibacter algicola</name>
    <dbReference type="NCBI Taxonomy" id="616991"/>
    <lineage>
        <taxon>Bacteria</taxon>
        <taxon>Pseudomonadati</taxon>
        <taxon>Bacteroidota</taxon>
        <taxon>Flavobacteriia</taxon>
        <taxon>Flavobacteriales</taxon>
        <taxon>Flavobacteriaceae</taxon>
        <taxon>Arenibacter</taxon>
    </lineage>
</organism>
<dbReference type="InterPro" id="IPR011010">
    <property type="entry name" value="DNA_brk_join_enz"/>
</dbReference>
<comment type="similarity">
    <text evidence="1">Belongs to the 'phage' integrase family.</text>
</comment>
<gene>
    <name evidence="5" type="ORF">AREALGSMS7_03414</name>
</gene>
<dbReference type="AlphaFoldDB" id="A0A221UZP9"/>
<dbReference type="Proteomes" id="UP000204551">
    <property type="component" value="Chromosome"/>
</dbReference>
<dbReference type="GO" id="GO:0006310">
    <property type="term" value="P:DNA recombination"/>
    <property type="evidence" value="ECO:0007669"/>
    <property type="project" value="UniProtKB-KW"/>
</dbReference>
<dbReference type="GO" id="GO:0015074">
    <property type="term" value="P:DNA integration"/>
    <property type="evidence" value="ECO:0007669"/>
    <property type="project" value="InterPro"/>
</dbReference>
<protein>
    <submittedName>
        <fullName evidence="5">Tyrosine recombinase XerD</fullName>
    </submittedName>
</protein>
<evidence type="ECO:0000313" key="5">
    <source>
        <dbReference type="EMBL" id="ASO06837.1"/>
    </source>
</evidence>
<evidence type="ECO:0000256" key="1">
    <source>
        <dbReference type="ARBA" id="ARBA00008857"/>
    </source>
</evidence>
<keyword evidence="3" id="KW-0233">DNA recombination</keyword>
<evidence type="ECO:0000259" key="4">
    <source>
        <dbReference type="PROSITE" id="PS51898"/>
    </source>
</evidence>
<dbReference type="SUPFAM" id="SSF56349">
    <property type="entry name" value="DNA breaking-rejoining enzymes"/>
    <property type="match status" value="1"/>
</dbReference>
<dbReference type="EMBL" id="CP022515">
    <property type="protein sequence ID" value="ASO06837.1"/>
    <property type="molecule type" value="Genomic_DNA"/>
</dbReference>
<dbReference type="PANTHER" id="PTHR30349">
    <property type="entry name" value="PHAGE INTEGRASE-RELATED"/>
    <property type="match status" value="1"/>
</dbReference>
<dbReference type="InterPro" id="IPR013762">
    <property type="entry name" value="Integrase-like_cat_sf"/>
</dbReference>
<proteinExistence type="inferred from homology"/>
<dbReference type="Pfam" id="PF13102">
    <property type="entry name" value="Phage_int_SAM_5"/>
    <property type="match status" value="1"/>
</dbReference>
<accession>A0A221UZP9</accession>
<dbReference type="Pfam" id="PF17293">
    <property type="entry name" value="Arm-DNA-bind_5"/>
    <property type="match status" value="1"/>
</dbReference>
<dbReference type="Gene3D" id="1.10.150.130">
    <property type="match status" value="1"/>
</dbReference>